<gene>
    <name evidence="3" type="ORF">CYY_003951</name>
</gene>
<evidence type="ECO:0008006" key="5">
    <source>
        <dbReference type="Google" id="ProtNLM"/>
    </source>
</evidence>
<dbReference type="Proteomes" id="UP000695562">
    <property type="component" value="Unassembled WGS sequence"/>
</dbReference>
<organism evidence="3 4">
    <name type="scientific">Polysphondylium violaceum</name>
    <dbReference type="NCBI Taxonomy" id="133409"/>
    <lineage>
        <taxon>Eukaryota</taxon>
        <taxon>Amoebozoa</taxon>
        <taxon>Evosea</taxon>
        <taxon>Eumycetozoa</taxon>
        <taxon>Dictyostelia</taxon>
        <taxon>Dictyosteliales</taxon>
        <taxon>Dictyosteliaceae</taxon>
        <taxon>Polysphondylium</taxon>
    </lineage>
</organism>
<dbReference type="PIRSF" id="PIRSF015730">
    <property type="entry name" value="TFAR19"/>
    <property type="match status" value="1"/>
</dbReference>
<dbReference type="GO" id="GO:0003677">
    <property type="term" value="F:DNA binding"/>
    <property type="evidence" value="ECO:0007669"/>
    <property type="project" value="InterPro"/>
</dbReference>
<accession>A0A8J4PU08</accession>
<dbReference type="Gene3D" id="1.10.8.140">
    <property type="entry name" value="PDCD5-like"/>
    <property type="match status" value="1"/>
</dbReference>
<dbReference type="SUPFAM" id="SSF46950">
    <property type="entry name" value="Double-stranded DNA-binding domain"/>
    <property type="match status" value="1"/>
</dbReference>
<evidence type="ECO:0000313" key="3">
    <source>
        <dbReference type="EMBL" id="KAF2074763.1"/>
    </source>
</evidence>
<evidence type="ECO:0000256" key="2">
    <source>
        <dbReference type="SAM" id="MobiDB-lite"/>
    </source>
</evidence>
<evidence type="ECO:0000256" key="1">
    <source>
        <dbReference type="ARBA" id="ARBA00010490"/>
    </source>
</evidence>
<comment type="similarity">
    <text evidence="1">Belongs to the PDCD5 family.</text>
</comment>
<dbReference type="EMBL" id="AJWJ01000131">
    <property type="protein sequence ID" value="KAF2074763.1"/>
    <property type="molecule type" value="Genomic_DNA"/>
</dbReference>
<evidence type="ECO:0000313" key="4">
    <source>
        <dbReference type="Proteomes" id="UP000695562"/>
    </source>
</evidence>
<dbReference type="InterPro" id="IPR036883">
    <property type="entry name" value="PDCD5-like_sf"/>
</dbReference>
<sequence length="98" mass="11440">MEDQQQFDPEVAQRQEQQRRENEERRQHILVQILTPQARERLSRIAMVRPEKARQVEDLIIAAAQRGQLAEKVDEPKLISLLEQISEKAPKTTITVCI</sequence>
<feature type="compositionally biased region" description="Basic and acidic residues" evidence="2">
    <location>
        <begin position="11"/>
        <end position="25"/>
    </location>
</feature>
<comment type="caution">
    <text evidence="3">The sequence shown here is derived from an EMBL/GenBank/DDBJ whole genome shotgun (WGS) entry which is preliminary data.</text>
</comment>
<name>A0A8J4PU08_9MYCE</name>
<dbReference type="GO" id="GO:0005829">
    <property type="term" value="C:cytosol"/>
    <property type="evidence" value="ECO:0007669"/>
    <property type="project" value="TreeGrafter"/>
</dbReference>
<dbReference type="PANTHER" id="PTHR10840">
    <property type="entry name" value="PROGRAMMED CELL DEATH PROTEIN 5"/>
    <property type="match status" value="1"/>
</dbReference>
<dbReference type="OrthoDB" id="10252486at2759"/>
<dbReference type="InterPro" id="IPR002836">
    <property type="entry name" value="PDCD5-like"/>
</dbReference>
<dbReference type="GO" id="GO:0005634">
    <property type="term" value="C:nucleus"/>
    <property type="evidence" value="ECO:0007669"/>
    <property type="project" value="TreeGrafter"/>
</dbReference>
<dbReference type="Pfam" id="PF01984">
    <property type="entry name" value="dsDNA_bind"/>
    <property type="match status" value="1"/>
</dbReference>
<dbReference type="AlphaFoldDB" id="A0A8J4PU08"/>
<protein>
    <recommendedName>
        <fullName evidence="5">DNA-binding protein</fullName>
    </recommendedName>
</protein>
<proteinExistence type="inferred from homology"/>
<dbReference type="PANTHER" id="PTHR10840:SF0">
    <property type="entry name" value="PROGRAMMED CELL DEATH PROTEIN 5"/>
    <property type="match status" value="1"/>
</dbReference>
<feature type="region of interest" description="Disordered" evidence="2">
    <location>
        <begin position="1"/>
        <end position="25"/>
    </location>
</feature>
<keyword evidence="4" id="KW-1185">Reference proteome</keyword>
<reference evidence="3" key="1">
    <citation type="submission" date="2020-01" db="EMBL/GenBank/DDBJ databases">
        <title>Development of genomics and gene disruption for Polysphondylium violaceum indicates a role for the polyketide synthase stlB in stalk morphogenesis.</title>
        <authorList>
            <person name="Narita B."/>
            <person name="Kawabe Y."/>
            <person name="Kin K."/>
            <person name="Saito T."/>
            <person name="Gibbs R."/>
            <person name="Kuspa A."/>
            <person name="Muzny D."/>
            <person name="Queller D."/>
            <person name="Richards S."/>
            <person name="Strassman J."/>
            <person name="Sucgang R."/>
            <person name="Worley K."/>
            <person name="Schaap P."/>
        </authorList>
    </citation>
    <scope>NUCLEOTIDE SEQUENCE</scope>
    <source>
        <strain evidence="3">QSvi11</strain>
    </source>
</reference>